<keyword evidence="6 9" id="KW-0472">Membrane</keyword>
<sequence length="291" mass="33075">MLKKHIASSDLKYVINWIRISLKVVGLWPNSVDEMNWLSQYGFLIVSFLILVVISTPQIISLIMVWPDLNLMMKNLVLLNVPVTTSMIKCFIFGFSKQDVRPIVDLVVAAWMRPKSDQERALMMKYATIAKIIYVPFSIAAYASILVNVAIPFVVYQRAENISDYINEPFFQTVIIYNIQNSPIFELTCIVVVIMITLACTAYTVIDGFLAMSVLHLCCQFTNLRNELKSVMTEATMNDGNQFLEKIGLIVKRHNELIGLVKFLLINPLHSTFAHFRCILLPERGQSSSKG</sequence>
<keyword evidence="7" id="KW-0675">Receptor</keyword>
<evidence type="ECO:0000256" key="6">
    <source>
        <dbReference type="ARBA" id="ARBA00023136"/>
    </source>
</evidence>
<evidence type="ECO:0000256" key="8">
    <source>
        <dbReference type="ARBA" id="ARBA00023224"/>
    </source>
</evidence>
<dbReference type="Pfam" id="PF02949">
    <property type="entry name" value="7tm_6"/>
    <property type="match status" value="1"/>
</dbReference>
<protein>
    <submittedName>
        <fullName evidence="11">Uncharacterized protein LOC107267202</fullName>
    </submittedName>
</protein>
<dbReference type="GeneID" id="107267202"/>
<evidence type="ECO:0000256" key="1">
    <source>
        <dbReference type="ARBA" id="ARBA00004141"/>
    </source>
</evidence>
<dbReference type="Proteomes" id="UP000694920">
    <property type="component" value="Unplaced"/>
</dbReference>
<dbReference type="GO" id="GO:0007165">
    <property type="term" value="P:signal transduction"/>
    <property type="evidence" value="ECO:0007669"/>
    <property type="project" value="UniProtKB-KW"/>
</dbReference>
<feature type="transmembrane region" description="Helical" evidence="9">
    <location>
        <begin position="132"/>
        <end position="155"/>
    </location>
</feature>
<keyword evidence="4" id="KW-0552">Olfaction</keyword>
<evidence type="ECO:0000313" key="10">
    <source>
        <dbReference type="Proteomes" id="UP000694920"/>
    </source>
</evidence>
<keyword evidence="5 9" id="KW-1133">Transmembrane helix</keyword>
<organism evidence="10 11">
    <name type="scientific">Cephus cinctus</name>
    <name type="common">Wheat stem sawfly</name>
    <dbReference type="NCBI Taxonomy" id="211228"/>
    <lineage>
        <taxon>Eukaryota</taxon>
        <taxon>Metazoa</taxon>
        <taxon>Ecdysozoa</taxon>
        <taxon>Arthropoda</taxon>
        <taxon>Hexapoda</taxon>
        <taxon>Insecta</taxon>
        <taxon>Pterygota</taxon>
        <taxon>Neoptera</taxon>
        <taxon>Endopterygota</taxon>
        <taxon>Hymenoptera</taxon>
        <taxon>Cephoidea</taxon>
        <taxon>Cephidae</taxon>
        <taxon>Cephus</taxon>
    </lineage>
</organism>
<dbReference type="PANTHER" id="PTHR21137:SF26">
    <property type="entry name" value="ODORANT RECEPTOR 10A-RELATED"/>
    <property type="match status" value="1"/>
</dbReference>
<dbReference type="InterPro" id="IPR004117">
    <property type="entry name" value="7tm6_olfct_rcpt"/>
</dbReference>
<feature type="transmembrane region" description="Helical" evidence="9">
    <location>
        <begin position="41"/>
        <end position="66"/>
    </location>
</feature>
<evidence type="ECO:0000256" key="5">
    <source>
        <dbReference type="ARBA" id="ARBA00022989"/>
    </source>
</evidence>
<dbReference type="GO" id="GO:0004984">
    <property type="term" value="F:olfactory receptor activity"/>
    <property type="evidence" value="ECO:0007669"/>
    <property type="project" value="InterPro"/>
</dbReference>
<keyword evidence="2" id="KW-0716">Sensory transduction</keyword>
<evidence type="ECO:0000256" key="3">
    <source>
        <dbReference type="ARBA" id="ARBA00022692"/>
    </source>
</evidence>
<dbReference type="GO" id="GO:0005549">
    <property type="term" value="F:odorant binding"/>
    <property type="evidence" value="ECO:0007669"/>
    <property type="project" value="InterPro"/>
</dbReference>
<accession>A0AAJ7RFY9</accession>
<reference evidence="11" key="1">
    <citation type="submission" date="2025-08" db="UniProtKB">
        <authorList>
            <consortium name="RefSeq"/>
        </authorList>
    </citation>
    <scope>IDENTIFICATION</scope>
</reference>
<name>A0AAJ7RFY9_CEPCN</name>
<feature type="transmembrane region" description="Helical" evidence="9">
    <location>
        <begin position="184"/>
        <end position="206"/>
    </location>
</feature>
<dbReference type="AlphaFoldDB" id="A0AAJ7RFY9"/>
<keyword evidence="8" id="KW-0807">Transducer</keyword>
<dbReference type="RefSeq" id="XP_024940153.1">
    <property type="nucleotide sequence ID" value="XM_025084385.1"/>
</dbReference>
<dbReference type="KEGG" id="ccin:107267202"/>
<evidence type="ECO:0000313" key="11">
    <source>
        <dbReference type="RefSeq" id="XP_024940153.1"/>
    </source>
</evidence>
<gene>
    <name evidence="11" type="primary">LOC107267202</name>
</gene>
<comment type="subcellular location">
    <subcellularLocation>
        <location evidence="1">Membrane</location>
        <topology evidence="1">Multi-pass membrane protein</topology>
    </subcellularLocation>
</comment>
<proteinExistence type="predicted"/>
<evidence type="ECO:0000256" key="7">
    <source>
        <dbReference type="ARBA" id="ARBA00023170"/>
    </source>
</evidence>
<evidence type="ECO:0000256" key="9">
    <source>
        <dbReference type="SAM" id="Phobius"/>
    </source>
</evidence>
<dbReference type="PANTHER" id="PTHR21137">
    <property type="entry name" value="ODORANT RECEPTOR"/>
    <property type="match status" value="1"/>
</dbReference>
<keyword evidence="3 9" id="KW-0812">Transmembrane</keyword>
<keyword evidence="10" id="KW-1185">Reference proteome</keyword>
<dbReference type="GO" id="GO:0005886">
    <property type="term" value="C:plasma membrane"/>
    <property type="evidence" value="ECO:0007669"/>
    <property type="project" value="TreeGrafter"/>
</dbReference>
<evidence type="ECO:0000256" key="4">
    <source>
        <dbReference type="ARBA" id="ARBA00022725"/>
    </source>
</evidence>
<evidence type="ECO:0000256" key="2">
    <source>
        <dbReference type="ARBA" id="ARBA00022606"/>
    </source>
</evidence>